<dbReference type="EMBL" id="MHNL01000005">
    <property type="protein sequence ID" value="OGZ45651.1"/>
    <property type="molecule type" value="Genomic_DNA"/>
</dbReference>
<dbReference type="AlphaFoldDB" id="A0A1G2G6X0"/>
<evidence type="ECO:0000256" key="1">
    <source>
        <dbReference type="ARBA" id="ARBA00023163"/>
    </source>
</evidence>
<dbReference type="InterPro" id="IPR050239">
    <property type="entry name" value="Sigma-70_RNA_pol_init_factors"/>
</dbReference>
<evidence type="ECO:0000313" key="4">
    <source>
        <dbReference type="Proteomes" id="UP000177785"/>
    </source>
</evidence>
<dbReference type="InterPro" id="IPR007630">
    <property type="entry name" value="RNA_pol_sigma70_r4"/>
</dbReference>
<dbReference type="InterPro" id="IPR036388">
    <property type="entry name" value="WH-like_DNA-bd_sf"/>
</dbReference>
<proteinExistence type="predicted"/>
<reference evidence="3 4" key="1">
    <citation type="journal article" date="2016" name="Nat. Commun.">
        <title>Thousands of microbial genomes shed light on interconnected biogeochemical processes in an aquifer system.</title>
        <authorList>
            <person name="Anantharaman K."/>
            <person name="Brown C.T."/>
            <person name="Hug L.A."/>
            <person name="Sharon I."/>
            <person name="Castelle C.J."/>
            <person name="Probst A.J."/>
            <person name="Thomas B.C."/>
            <person name="Singh A."/>
            <person name="Wilkins M.J."/>
            <person name="Karaoz U."/>
            <person name="Brodie E.L."/>
            <person name="Williams K.H."/>
            <person name="Hubbard S.S."/>
            <person name="Banfield J.F."/>
        </authorList>
    </citation>
    <scope>NUCLEOTIDE SEQUENCE [LARGE SCALE GENOMIC DNA]</scope>
</reference>
<dbReference type="PANTHER" id="PTHR30603">
    <property type="entry name" value="RNA POLYMERASE SIGMA FACTOR RPO"/>
    <property type="match status" value="1"/>
</dbReference>
<sequence length="344" mass="39195">MEIHLPVQLEKATEMLMQELPKRSQNVLERRFGLKGGKRATLDAIGKTYSITRERVRQIENDCFNKLRKSEAYKKMGQVFQIITTSIQQKGGVVAESTLVRYLSVSAPHENHAHFLLALAHPFKRATENEQFYHRWYLEDQARSGVEQALATTAKEIRVANRVFQKDEVLAMLARNAAHLPTDARTTDALEAYLALSKEIGSNNFGEWGPSDSALIRPRGMRDMAYLVLKREGKPLHFLKTAELIGTQITKRPVHAQTVHNELIKDSRFVLVGRGTYGLKEWGYEPGIVRDVIARVLKGAALTKEEIMQRVLETRQVKENTVVINLQNKNYFKKLPDGRYTSIV</sequence>
<dbReference type="InterPro" id="IPR007759">
    <property type="entry name" value="Asxl_HARE-HTH"/>
</dbReference>
<dbReference type="InterPro" id="IPR038087">
    <property type="entry name" value="RNAP_delta_N_dom_sf"/>
</dbReference>
<name>A0A1G2G6X0_9BACT</name>
<dbReference type="Proteomes" id="UP000177785">
    <property type="component" value="Unassembled WGS sequence"/>
</dbReference>
<protein>
    <recommendedName>
        <fullName evidence="2">HTH HARE-type domain-containing protein</fullName>
    </recommendedName>
</protein>
<comment type="caution">
    <text evidence="3">The sequence shown here is derived from an EMBL/GenBank/DDBJ whole genome shotgun (WGS) entry which is preliminary data.</text>
</comment>
<dbReference type="InterPro" id="IPR000943">
    <property type="entry name" value="RNA_pol_sigma70"/>
</dbReference>
<dbReference type="Pfam" id="PF04545">
    <property type="entry name" value="Sigma70_r4"/>
    <property type="match status" value="1"/>
</dbReference>
<dbReference type="PROSITE" id="PS51913">
    <property type="entry name" value="HTH_HARE"/>
    <property type="match status" value="1"/>
</dbReference>
<dbReference type="Gene3D" id="1.10.10.10">
    <property type="entry name" value="Winged helix-like DNA-binding domain superfamily/Winged helix DNA-binding domain"/>
    <property type="match status" value="1"/>
</dbReference>
<evidence type="ECO:0000259" key="2">
    <source>
        <dbReference type="PROSITE" id="PS51913"/>
    </source>
</evidence>
<dbReference type="STRING" id="1802115.A2756_01955"/>
<dbReference type="SUPFAM" id="SSF88659">
    <property type="entry name" value="Sigma3 and sigma4 domains of RNA polymerase sigma factors"/>
    <property type="match status" value="1"/>
</dbReference>
<evidence type="ECO:0000313" key="3">
    <source>
        <dbReference type="EMBL" id="OGZ45651.1"/>
    </source>
</evidence>
<dbReference type="GO" id="GO:0003700">
    <property type="term" value="F:DNA-binding transcription factor activity"/>
    <property type="evidence" value="ECO:0007669"/>
    <property type="project" value="InterPro"/>
</dbReference>
<dbReference type="GO" id="GO:0006352">
    <property type="term" value="P:DNA-templated transcription initiation"/>
    <property type="evidence" value="ECO:0007669"/>
    <property type="project" value="InterPro"/>
</dbReference>
<gene>
    <name evidence="3" type="ORF">A2756_01955</name>
</gene>
<feature type="domain" description="HTH HARE-type" evidence="2">
    <location>
        <begin position="219"/>
        <end position="282"/>
    </location>
</feature>
<dbReference type="PANTHER" id="PTHR30603:SF47">
    <property type="entry name" value="RNA POLYMERASE SIGMA FACTOR SIGD, CHLOROPLASTIC"/>
    <property type="match status" value="1"/>
</dbReference>
<keyword evidence="1" id="KW-0804">Transcription</keyword>
<dbReference type="InterPro" id="IPR013324">
    <property type="entry name" value="RNA_pol_sigma_r3/r4-like"/>
</dbReference>
<dbReference type="Gene3D" id="1.10.10.1250">
    <property type="entry name" value="RNA polymerase, subunit delta, N-terminal domain"/>
    <property type="match status" value="1"/>
</dbReference>
<dbReference type="PRINTS" id="PR00046">
    <property type="entry name" value="SIGMA70FCT"/>
</dbReference>
<organism evidence="3 4">
    <name type="scientific">Candidatus Ryanbacteria bacterium RIFCSPHIGHO2_01_FULL_48_27</name>
    <dbReference type="NCBI Taxonomy" id="1802115"/>
    <lineage>
        <taxon>Bacteria</taxon>
        <taxon>Candidatus Ryaniibacteriota</taxon>
    </lineage>
</organism>
<accession>A0A1G2G6X0</accession>